<evidence type="ECO:0000313" key="2">
    <source>
        <dbReference type="Proteomes" id="UP000558284"/>
    </source>
</evidence>
<evidence type="ECO:0000313" key="1">
    <source>
        <dbReference type="EMBL" id="MBA1139093.1"/>
    </source>
</evidence>
<dbReference type="AlphaFoldDB" id="A0A838AZ11"/>
<keyword evidence="2" id="KW-1185">Reference proteome</keyword>
<dbReference type="RefSeq" id="WP_181055811.1">
    <property type="nucleotide sequence ID" value="NZ_JACDTY010000001.1"/>
</dbReference>
<comment type="caution">
    <text evidence="1">The sequence shown here is derived from an EMBL/GenBank/DDBJ whole genome shotgun (WGS) entry which is preliminary data.</text>
</comment>
<proteinExistence type="predicted"/>
<protein>
    <submittedName>
        <fullName evidence="1">Uncharacterized protein</fullName>
    </submittedName>
</protein>
<reference evidence="1 2" key="1">
    <citation type="submission" date="2020-07" db="EMBL/GenBank/DDBJ databases">
        <title>Definition of the novel symbiovar canariense within Mesorhizobium novociceri, a new species of genus Mesorhizobium nodulating Cicer canariense in the Caldera de Taburiente National Park (La Palma, Canary Islands).</title>
        <authorList>
            <person name="Leon-Barrios M."/>
            <person name="Perez-Yepez J."/>
            <person name="Flores-Felix J.D."/>
            <person name="Ramirez-Baena M.H."/>
            <person name="Pulido-Suarez L."/>
            <person name="Igual J.M."/>
            <person name="Velazquez E."/>
            <person name="Peix A."/>
        </authorList>
    </citation>
    <scope>NUCLEOTIDE SEQUENCE [LARGE SCALE GENOMIC DNA]</scope>
    <source>
        <strain evidence="1 2">CCANP35</strain>
    </source>
</reference>
<name>A0A838AZ11_9HYPH</name>
<accession>A0A838AZ11</accession>
<organism evidence="1 2">
    <name type="scientific">Mesorhizobium neociceri</name>
    <dbReference type="NCBI Taxonomy" id="1307853"/>
    <lineage>
        <taxon>Bacteria</taxon>
        <taxon>Pseudomonadati</taxon>
        <taxon>Pseudomonadota</taxon>
        <taxon>Alphaproteobacteria</taxon>
        <taxon>Hyphomicrobiales</taxon>
        <taxon>Phyllobacteriaceae</taxon>
        <taxon>Mesorhizobium</taxon>
    </lineage>
</organism>
<gene>
    <name evidence="1" type="ORF">H0241_02305</name>
</gene>
<dbReference type="EMBL" id="JACDTY010000001">
    <property type="protein sequence ID" value="MBA1139093.1"/>
    <property type="molecule type" value="Genomic_DNA"/>
</dbReference>
<sequence>MASGTLVRTDIDAGINLIRALDGKGFGVAAALWLYNSDVDNWRMIIAYRGPRKDLEKKYLDAATIAADWRKARPQEPILDLSKVKITSADDRLIAGLGIAMRVDGLGEVRFSHNTINGIYVEDALIHRLAA</sequence>
<dbReference type="Proteomes" id="UP000558284">
    <property type="component" value="Unassembled WGS sequence"/>
</dbReference>